<dbReference type="SUPFAM" id="SSF46785">
    <property type="entry name" value="Winged helix' DNA-binding domain"/>
    <property type="match status" value="1"/>
</dbReference>
<dbReference type="InterPro" id="IPR050397">
    <property type="entry name" value="Env_Response_Regulators"/>
</dbReference>
<dbReference type="InterPro" id="IPR000595">
    <property type="entry name" value="cNMP-bd_dom"/>
</dbReference>
<sequence>MKRMQDLAALQRLLEQYELGGIFDQRAVQAMELVSYGKGDIICADGGRMNQLLLLVKGKLKVYKTLPNGKSILIRFYKPLAIVGDLELLTDFTVKGTVEAVGECLFIAIKYEELQATAYHDPAFLRFIIKHLSQKLYTFSNASSLNLLYPLETRFASYLVSINVDENDHPHIEEIRTSKLTEIAELLGASYRHLNRVVSQFVSAGLVERTRGSLYVKDIEQLKKLANGNLYN</sequence>
<reference evidence="6 7" key="1">
    <citation type="submission" date="2014-12" db="EMBL/GenBank/DDBJ databases">
        <title>Draft genome sequence of Cohnella kolymensis strain B-2846.</title>
        <authorList>
            <person name="Karlyshev A.V."/>
            <person name="Kudryashova E.B."/>
        </authorList>
    </citation>
    <scope>NUCLEOTIDE SEQUENCE [LARGE SCALE GENOMIC DNA]</scope>
    <source>
        <strain evidence="6 7">VKM B-2846</strain>
    </source>
</reference>
<evidence type="ECO:0000256" key="2">
    <source>
        <dbReference type="ARBA" id="ARBA00023125"/>
    </source>
</evidence>
<keyword evidence="4" id="KW-0804">Transcription</keyword>
<dbReference type="InterPro" id="IPR014710">
    <property type="entry name" value="RmlC-like_jellyroll"/>
</dbReference>
<proteinExistence type="predicted"/>
<protein>
    <submittedName>
        <fullName evidence="6">Transcriptional regulator</fullName>
    </submittedName>
</protein>
<comment type="caution">
    <text evidence="6">The sequence shown here is derived from an EMBL/GenBank/DDBJ whole genome shotgun (WGS) entry which is preliminary data.</text>
</comment>
<organism evidence="6 7">
    <name type="scientific">Cohnella kolymensis</name>
    <dbReference type="NCBI Taxonomy" id="1590652"/>
    <lineage>
        <taxon>Bacteria</taxon>
        <taxon>Bacillati</taxon>
        <taxon>Bacillota</taxon>
        <taxon>Bacilli</taxon>
        <taxon>Bacillales</taxon>
        <taxon>Paenibacillaceae</taxon>
        <taxon>Cohnella</taxon>
    </lineage>
</organism>
<evidence type="ECO:0000313" key="6">
    <source>
        <dbReference type="EMBL" id="KIL37499.1"/>
    </source>
</evidence>
<evidence type="ECO:0000256" key="1">
    <source>
        <dbReference type="ARBA" id="ARBA00023015"/>
    </source>
</evidence>
<dbReference type="InterPro" id="IPR012318">
    <property type="entry name" value="HTH_CRP"/>
</dbReference>
<evidence type="ECO:0000256" key="4">
    <source>
        <dbReference type="ARBA" id="ARBA00023163"/>
    </source>
</evidence>
<dbReference type="PROSITE" id="PS50042">
    <property type="entry name" value="CNMP_BINDING_3"/>
    <property type="match status" value="1"/>
</dbReference>
<dbReference type="Pfam" id="PF00027">
    <property type="entry name" value="cNMP_binding"/>
    <property type="match status" value="1"/>
</dbReference>
<keyword evidence="2" id="KW-0238">DNA-binding</keyword>
<accession>A0ABR5A8V7</accession>
<dbReference type="Pfam" id="PF13545">
    <property type="entry name" value="HTH_Crp_2"/>
    <property type="match status" value="1"/>
</dbReference>
<gene>
    <name evidence="6" type="ORF">SD71_02380</name>
</gene>
<dbReference type="Proteomes" id="UP000054526">
    <property type="component" value="Unassembled WGS sequence"/>
</dbReference>
<dbReference type="PANTHER" id="PTHR24567:SF26">
    <property type="entry name" value="REGULATORY PROTEIN YEIL"/>
    <property type="match status" value="1"/>
</dbReference>
<evidence type="ECO:0000256" key="3">
    <source>
        <dbReference type="ARBA" id="ARBA00023159"/>
    </source>
</evidence>
<feature type="domain" description="Cyclic nucleotide-binding" evidence="5">
    <location>
        <begin position="28"/>
        <end position="135"/>
    </location>
</feature>
<dbReference type="PANTHER" id="PTHR24567">
    <property type="entry name" value="CRP FAMILY TRANSCRIPTIONAL REGULATORY PROTEIN"/>
    <property type="match status" value="1"/>
</dbReference>
<keyword evidence="3" id="KW-0010">Activator</keyword>
<evidence type="ECO:0000259" key="5">
    <source>
        <dbReference type="PROSITE" id="PS50042"/>
    </source>
</evidence>
<evidence type="ECO:0000313" key="7">
    <source>
        <dbReference type="Proteomes" id="UP000054526"/>
    </source>
</evidence>
<dbReference type="InterPro" id="IPR036390">
    <property type="entry name" value="WH_DNA-bd_sf"/>
</dbReference>
<keyword evidence="7" id="KW-1185">Reference proteome</keyword>
<name>A0ABR5A8V7_9BACL</name>
<dbReference type="InterPro" id="IPR018490">
    <property type="entry name" value="cNMP-bd_dom_sf"/>
</dbReference>
<dbReference type="EMBL" id="JXAL01000001">
    <property type="protein sequence ID" value="KIL37499.1"/>
    <property type="molecule type" value="Genomic_DNA"/>
</dbReference>
<dbReference type="RefSeq" id="WP_041059025.1">
    <property type="nucleotide sequence ID" value="NZ_JXAL01000001.1"/>
</dbReference>
<keyword evidence="1" id="KW-0805">Transcription regulation</keyword>
<dbReference type="SUPFAM" id="SSF51206">
    <property type="entry name" value="cAMP-binding domain-like"/>
    <property type="match status" value="1"/>
</dbReference>
<dbReference type="SMART" id="SM00100">
    <property type="entry name" value="cNMP"/>
    <property type="match status" value="1"/>
</dbReference>
<dbReference type="Gene3D" id="2.60.120.10">
    <property type="entry name" value="Jelly Rolls"/>
    <property type="match status" value="1"/>
</dbReference>
<dbReference type="CDD" id="cd00038">
    <property type="entry name" value="CAP_ED"/>
    <property type="match status" value="1"/>
</dbReference>